<reference evidence="1 2" key="1">
    <citation type="journal article" date="2016" name="PLoS ONE">
        <title>Sequence Assembly of Yarrowia lipolytica Strain W29/CLIB89 Shows Transposable Element Diversity.</title>
        <authorList>
            <person name="Magnan C."/>
            <person name="Yu J."/>
            <person name="Chang I."/>
            <person name="Jahn E."/>
            <person name="Kanomata Y."/>
            <person name="Wu J."/>
            <person name="Zeller M."/>
            <person name="Oakes M."/>
            <person name="Baldi P."/>
            <person name="Sandmeyer S."/>
        </authorList>
    </citation>
    <scope>NUCLEOTIDE SEQUENCE [LARGE SCALE GENOMIC DNA]</scope>
    <source>
        <strain evidence="2">CLIB89(W29)</strain>
    </source>
</reference>
<dbReference type="VEuPathDB" id="FungiDB:YALI1_A11068g"/>
<evidence type="ECO:0000313" key="2">
    <source>
        <dbReference type="Proteomes" id="UP000182444"/>
    </source>
</evidence>
<sequence>MMACFRLTGRLARPFVTHLLHARNQTPVRWLNITWIATIPACQEWLGVYKCWKAARDPAVLAVTPIEITLSRHHEYRPITKAELPQCCTCHAQKMHIVRMYGPFCTAKHHRTFPNLRPRVQIYGSIRAAEVWKSFLSLCGPLELTFHDAKDPGSHV</sequence>
<name>A0A1D8N4F6_YARLL</name>
<organism evidence="1 2">
    <name type="scientific">Yarrowia lipolytica</name>
    <name type="common">Candida lipolytica</name>
    <dbReference type="NCBI Taxonomy" id="4952"/>
    <lineage>
        <taxon>Eukaryota</taxon>
        <taxon>Fungi</taxon>
        <taxon>Dikarya</taxon>
        <taxon>Ascomycota</taxon>
        <taxon>Saccharomycotina</taxon>
        <taxon>Dipodascomycetes</taxon>
        <taxon>Dipodascales</taxon>
        <taxon>Dipodascales incertae sedis</taxon>
        <taxon>Yarrowia</taxon>
    </lineage>
</organism>
<gene>
    <name evidence="1" type="ORF">YALI1_A11068g</name>
</gene>
<accession>A0A1D8N4F6</accession>
<evidence type="ECO:0000313" key="1">
    <source>
        <dbReference type="EMBL" id="AOW00508.1"/>
    </source>
</evidence>
<protein>
    <submittedName>
        <fullName evidence="1">Uncharacterized protein</fullName>
    </submittedName>
</protein>
<dbReference type="EMBL" id="CP017553">
    <property type="protein sequence ID" value="AOW00508.1"/>
    <property type="molecule type" value="Genomic_DNA"/>
</dbReference>
<proteinExistence type="predicted"/>
<dbReference type="Proteomes" id="UP000182444">
    <property type="component" value="Chromosome 1A"/>
</dbReference>
<dbReference type="AlphaFoldDB" id="A0A1D8N4F6"/>
<dbReference type="GeneID" id="94582384"/>
<dbReference type="RefSeq" id="XP_068137826.1">
    <property type="nucleotide sequence ID" value="XM_068281725.1"/>
</dbReference>